<dbReference type="GO" id="GO:0005524">
    <property type="term" value="F:ATP binding"/>
    <property type="evidence" value="ECO:0007669"/>
    <property type="project" value="InterPro"/>
</dbReference>
<sequence length="473" mass="55064">MDFIKSQLLTLFIIKSSAQEIPINSILLTIIPIYIFDKILTFAPYVWNLIKYFENKKTYAPIVTSKEKLSSITVEIILKQTTDVLAHSILDYITNRPNIQSILYSKQNFMLNHKTPILINDTDEIYVCLLNETNDDKDSSQLIEIFSYTLNVEELRSFIKKIEYNYSIKMQNKLGDKLFYFNDISTGIVNKNDYAKAQPFISFTMKPFVTNRMFKNVIGIESKLIEKRVNFFKKNKKWYDDKGIPYTLGLLLSGPPGGGKTSTIKCVANEMNRHIINIKLHKNVTRTQMENLFFNDIINVVQNGKSEQFIIPIYNRIYVFEDIDCQENDIIMERKEPFIMLEKSGANDLQKDDPLTNERLSLSCLLNILDGILETPGRIIIMTTNFPKLLDKALIRPGRIDLICEFTKCTNNMLIEFIESFHDISIPLYYIEQINNLEEYKITPAEITKILFEHFDSYEKAIEAIIQYINIKI</sequence>
<dbReference type="AlphaFoldDB" id="A0A6C0JMT0"/>
<protein>
    <recommendedName>
        <fullName evidence="2">AAA+ ATPase domain-containing protein</fullName>
    </recommendedName>
</protein>
<dbReference type="InterPro" id="IPR003960">
    <property type="entry name" value="ATPase_AAA_CS"/>
</dbReference>
<evidence type="ECO:0000259" key="2">
    <source>
        <dbReference type="SMART" id="SM00382"/>
    </source>
</evidence>
<proteinExistence type="inferred from homology"/>
<dbReference type="EMBL" id="MN740418">
    <property type="protein sequence ID" value="QHU05767.1"/>
    <property type="molecule type" value="Genomic_DNA"/>
</dbReference>
<dbReference type="Gene3D" id="3.40.50.300">
    <property type="entry name" value="P-loop containing nucleotide triphosphate hydrolases"/>
    <property type="match status" value="1"/>
</dbReference>
<dbReference type="PROSITE" id="PS00674">
    <property type="entry name" value="AAA"/>
    <property type="match status" value="1"/>
</dbReference>
<dbReference type="SUPFAM" id="SSF52540">
    <property type="entry name" value="P-loop containing nucleoside triphosphate hydrolases"/>
    <property type="match status" value="1"/>
</dbReference>
<dbReference type="Pfam" id="PF00004">
    <property type="entry name" value="AAA"/>
    <property type="match status" value="1"/>
</dbReference>
<dbReference type="InterPro" id="IPR003959">
    <property type="entry name" value="ATPase_AAA_core"/>
</dbReference>
<dbReference type="InterPro" id="IPR027417">
    <property type="entry name" value="P-loop_NTPase"/>
</dbReference>
<comment type="similarity">
    <text evidence="1">Belongs to the AAA ATPase family. BCS1 subfamily.</text>
</comment>
<evidence type="ECO:0000256" key="1">
    <source>
        <dbReference type="ARBA" id="ARBA00007448"/>
    </source>
</evidence>
<dbReference type="PANTHER" id="PTHR23070">
    <property type="entry name" value="BCS1 AAA-TYPE ATPASE"/>
    <property type="match status" value="1"/>
</dbReference>
<reference evidence="3" key="1">
    <citation type="journal article" date="2020" name="Nature">
        <title>Giant virus diversity and host interactions through global metagenomics.</title>
        <authorList>
            <person name="Schulz F."/>
            <person name="Roux S."/>
            <person name="Paez-Espino D."/>
            <person name="Jungbluth S."/>
            <person name="Walsh D.A."/>
            <person name="Denef V.J."/>
            <person name="McMahon K.D."/>
            <person name="Konstantinidis K.T."/>
            <person name="Eloe-Fadrosh E.A."/>
            <person name="Kyrpides N.C."/>
            <person name="Woyke T."/>
        </authorList>
    </citation>
    <scope>NUCLEOTIDE SEQUENCE</scope>
    <source>
        <strain evidence="3">GVMAG-M-3300027736-24</strain>
    </source>
</reference>
<name>A0A6C0JMT0_9ZZZZ</name>
<dbReference type="GO" id="GO:0016887">
    <property type="term" value="F:ATP hydrolysis activity"/>
    <property type="evidence" value="ECO:0007669"/>
    <property type="project" value="InterPro"/>
</dbReference>
<evidence type="ECO:0000313" key="3">
    <source>
        <dbReference type="EMBL" id="QHU05767.1"/>
    </source>
</evidence>
<accession>A0A6C0JMT0</accession>
<dbReference type="InterPro" id="IPR050747">
    <property type="entry name" value="Mitochondrial_chaperone_BCS1"/>
</dbReference>
<dbReference type="InterPro" id="IPR003593">
    <property type="entry name" value="AAA+_ATPase"/>
</dbReference>
<feature type="domain" description="AAA+ ATPase" evidence="2">
    <location>
        <begin position="246"/>
        <end position="410"/>
    </location>
</feature>
<organism evidence="3">
    <name type="scientific">viral metagenome</name>
    <dbReference type="NCBI Taxonomy" id="1070528"/>
    <lineage>
        <taxon>unclassified sequences</taxon>
        <taxon>metagenomes</taxon>
        <taxon>organismal metagenomes</taxon>
    </lineage>
</organism>
<dbReference type="SMART" id="SM00382">
    <property type="entry name" value="AAA"/>
    <property type="match status" value="1"/>
</dbReference>